<sequence>MLRHCREKHGQGLLANSSFRTSMVQSIFSSLGKTPPPVLSCSSLSALPALADDPVILQDSDRDRPPLLKITLWDEFEPDIRANISQREAARVIKEKHTAKEHGGIFLSLEKAVKLYHVTTRLKSASQQLLPLFHHLQGLAQWSRIRT</sequence>
<name>A0A8I3A4P2_9AGAM</name>
<dbReference type="EMBL" id="JAGFBS010000059">
    <property type="protein sequence ID" value="KAG6369995.1"/>
    <property type="molecule type" value="Genomic_DNA"/>
</dbReference>
<keyword evidence="2" id="KW-1185">Reference proteome</keyword>
<protein>
    <submittedName>
        <fullName evidence="1">Uncharacterized protein</fullName>
    </submittedName>
</protein>
<gene>
    <name evidence="1" type="ORF">JVT61DRAFT_12631</name>
</gene>
<dbReference type="Proteomes" id="UP000683000">
    <property type="component" value="Unassembled WGS sequence"/>
</dbReference>
<comment type="caution">
    <text evidence="1">The sequence shown here is derived from an EMBL/GenBank/DDBJ whole genome shotgun (WGS) entry which is preliminary data.</text>
</comment>
<evidence type="ECO:0000313" key="2">
    <source>
        <dbReference type="Proteomes" id="UP000683000"/>
    </source>
</evidence>
<accession>A0A8I3A4P2</accession>
<evidence type="ECO:0000313" key="1">
    <source>
        <dbReference type="EMBL" id="KAG6369995.1"/>
    </source>
</evidence>
<reference evidence="1" key="1">
    <citation type="submission" date="2021-03" db="EMBL/GenBank/DDBJ databases">
        <title>Evolutionary innovations through gain and loss of genes in the ectomycorrhizal Boletales.</title>
        <authorList>
            <person name="Wu G."/>
            <person name="Miyauchi S."/>
            <person name="Morin E."/>
            <person name="Yang Z.-L."/>
            <person name="Xu J."/>
            <person name="Martin F.M."/>
        </authorList>
    </citation>
    <scope>NUCLEOTIDE SEQUENCE</scope>
    <source>
        <strain evidence="1">BR01</strain>
    </source>
</reference>
<dbReference type="AlphaFoldDB" id="A0A8I3A4P2"/>
<proteinExistence type="predicted"/>
<organism evidence="1 2">
    <name type="scientific">Boletus reticuloceps</name>
    <dbReference type="NCBI Taxonomy" id="495285"/>
    <lineage>
        <taxon>Eukaryota</taxon>
        <taxon>Fungi</taxon>
        <taxon>Dikarya</taxon>
        <taxon>Basidiomycota</taxon>
        <taxon>Agaricomycotina</taxon>
        <taxon>Agaricomycetes</taxon>
        <taxon>Agaricomycetidae</taxon>
        <taxon>Boletales</taxon>
        <taxon>Boletineae</taxon>
        <taxon>Boletaceae</taxon>
        <taxon>Boletoideae</taxon>
        <taxon>Boletus</taxon>
    </lineage>
</organism>